<sequence length="69" mass="7922">MHKYPVKLTLKSGAEIYGIGLDTQRNENRDECIKITVDDVIRLIVLDTILTLDVTVDNPHFQSVIFDYD</sequence>
<dbReference type="InterPro" id="IPR038626">
    <property type="entry name" value="Rof-like_sf"/>
</dbReference>
<evidence type="ECO:0000313" key="1">
    <source>
        <dbReference type="EMBL" id="SGY83557.1"/>
    </source>
</evidence>
<dbReference type="SUPFAM" id="SSF101744">
    <property type="entry name" value="Rof/RNase P subunit-like"/>
    <property type="match status" value="1"/>
</dbReference>
<dbReference type="Proteomes" id="UP000182660">
    <property type="component" value="Unassembled WGS sequence"/>
</dbReference>
<accession>A0ABY1HBM0</accession>
<evidence type="ECO:0000313" key="2">
    <source>
        <dbReference type="Proteomes" id="UP000182660"/>
    </source>
</evidence>
<name>A0ABY1HBM0_9GAMM</name>
<proteinExistence type="predicted"/>
<organism evidence="1 2">
    <name type="scientific">Moritella viscosa</name>
    <dbReference type="NCBI Taxonomy" id="80854"/>
    <lineage>
        <taxon>Bacteria</taxon>
        <taxon>Pseudomonadati</taxon>
        <taxon>Pseudomonadota</taxon>
        <taxon>Gammaproteobacteria</taxon>
        <taxon>Alteromonadales</taxon>
        <taxon>Moritellaceae</taxon>
        <taxon>Moritella</taxon>
    </lineage>
</organism>
<dbReference type="EMBL" id="FPLJ01000016">
    <property type="protein sequence ID" value="SGY83557.1"/>
    <property type="molecule type" value="Genomic_DNA"/>
</dbReference>
<dbReference type="InterPro" id="IPR009778">
    <property type="entry name" value="ROF"/>
</dbReference>
<dbReference type="Pfam" id="PF07073">
    <property type="entry name" value="ROF"/>
    <property type="match status" value="1"/>
</dbReference>
<gene>
    <name evidence="1" type="ORF">MT2528_0458</name>
</gene>
<reference evidence="1 2" key="1">
    <citation type="submission" date="2016-11" db="EMBL/GenBank/DDBJ databases">
        <authorList>
            <person name="Klemetsen T."/>
        </authorList>
    </citation>
    <scope>NUCLEOTIDE SEQUENCE [LARGE SCALE GENOMIC DNA]</scope>
    <source>
        <strain evidence="1">MT 2528</strain>
    </source>
</reference>
<keyword evidence="2" id="KW-1185">Reference proteome</keyword>
<dbReference type="InterPro" id="IPR023534">
    <property type="entry name" value="Rof/RNase_P-like"/>
</dbReference>
<protein>
    <submittedName>
        <fullName evidence="1">Uncharacterized protein</fullName>
    </submittedName>
</protein>
<comment type="caution">
    <text evidence="1">The sequence shown here is derived from an EMBL/GenBank/DDBJ whole genome shotgun (WGS) entry which is preliminary data.</text>
</comment>
<dbReference type="Gene3D" id="2.30.30.400">
    <property type="entry name" value="Rof-like"/>
    <property type="match status" value="1"/>
</dbReference>